<dbReference type="EMBL" id="WNXC01000001">
    <property type="protein sequence ID" value="MBB2148811.1"/>
    <property type="molecule type" value="Genomic_DNA"/>
</dbReference>
<comment type="caution">
    <text evidence="1">The sequence shown here is derived from an EMBL/GenBank/DDBJ whole genome shotgun (WGS) entry which is preliminary data.</text>
</comment>
<organism evidence="1 2">
    <name type="scientific">Pedobacter gandavensis</name>
    <dbReference type="NCBI Taxonomy" id="2679963"/>
    <lineage>
        <taxon>Bacteria</taxon>
        <taxon>Pseudomonadati</taxon>
        <taxon>Bacteroidota</taxon>
        <taxon>Sphingobacteriia</taxon>
        <taxon>Sphingobacteriales</taxon>
        <taxon>Sphingobacteriaceae</taxon>
        <taxon>Pedobacter</taxon>
    </lineage>
</organism>
<dbReference type="Pfam" id="PF20449">
    <property type="entry name" value="DUF6706"/>
    <property type="match status" value="1"/>
</dbReference>
<keyword evidence="2" id="KW-1185">Reference proteome</keyword>
<sequence length="107" mass="11672">MTNLQALQAKINRPLPALTLELALLEASLDSAADYAVPDNVKPVDIAIAGLIYTIALAPKSVKELDYQVTEHDMNDLLKLRSIILIRYGLPDELAEKESTVTGASPW</sequence>
<gene>
    <name evidence="1" type="ORF">GM920_07795</name>
</gene>
<accession>A0ABR6EUD5</accession>
<dbReference type="InterPro" id="IPR046552">
    <property type="entry name" value="DUF6706"/>
</dbReference>
<evidence type="ECO:0000313" key="2">
    <source>
        <dbReference type="Proteomes" id="UP000636110"/>
    </source>
</evidence>
<dbReference type="RefSeq" id="WP_182955163.1">
    <property type="nucleotide sequence ID" value="NZ_WNXC01000001.1"/>
</dbReference>
<proteinExistence type="predicted"/>
<evidence type="ECO:0000313" key="1">
    <source>
        <dbReference type="EMBL" id="MBB2148811.1"/>
    </source>
</evidence>
<dbReference type="Proteomes" id="UP000636110">
    <property type="component" value="Unassembled WGS sequence"/>
</dbReference>
<name>A0ABR6EUD5_9SPHI</name>
<protein>
    <submittedName>
        <fullName evidence="1">Uncharacterized protein</fullName>
    </submittedName>
</protein>
<reference evidence="1 2" key="1">
    <citation type="submission" date="2019-11" db="EMBL/GenBank/DDBJ databases">
        <title>Description of Pedobacter sp. LMG 31462T.</title>
        <authorList>
            <person name="Carlier A."/>
            <person name="Qi S."/>
            <person name="Vandamme P."/>
        </authorList>
    </citation>
    <scope>NUCLEOTIDE SEQUENCE [LARGE SCALE GENOMIC DNA]</scope>
    <source>
        <strain evidence="1 2">LMG 31462</strain>
    </source>
</reference>